<evidence type="ECO:0000313" key="1">
    <source>
        <dbReference type="EMBL" id="RWX47887.1"/>
    </source>
</evidence>
<sequence length="34" mass="3822">MPPSSAACPKKWLWCWMRPISTLSSRNNGLMSSP</sequence>
<keyword evidence="2" id="KW-1185">Reference proteome</keyword>
<organism evidence="1 2">
    <name type="scientific">Candidatus Electrothrix aarhusensis</name>
    <dbReference type="NCBI Taxonomy" id="1859131"/>
    <lineage>
        <taxon>Bacteria</taxon>
        <taxon>Pseudomonadati</taxon>
        <taxon>Thermodesulfobacteriota</taxon>
        <taxon>Desulfobulbia</taxon>
        <taxon>Desulfobulbales</taxon>
        <taxon>Desulfobulbaceae</taxon>
        <taxon>Candidatus Electrothrix</taxon>
    </lineage>
</organism>
<gene>
    <name evidence="1" type="ORF">H206_05497</name>
</gene>
<protein>
    <submittedName>
        <fullName evidence="1">Uncharacterized protein</fullName>
    </submittedName>
</protein>
<comment type="caution">
    <text evidence="1">The sequence shown here is derived from an EMBL/GenBank/DDBJ whole genome shotgun (WGS) entry which is preliminary data.</text>
</comment>
<reference evidence="1 2" key="1">
    <citation type="submission" date="2017-01" db="EMBL/GenBank/DDBJ databases">
        <title>The cable genome- insights into the physiology and evolution of filamentous bacteria capable of sulfide oxidation via long distance electron transfer.</title>
        <authorList>
            <person name="Schreiber L."/>
            <person name="Bjerg J.T."/>
            <person name="Boggild A."/>
            <person name="Van De Vossenberg J."/>
            <person name="Meysman F."/>
            <person name="Nielsen L.P."/>
            <person name="Schramm A."/>
            <person name="Kjeldsen K.U."/>
        </authorList>
    </citation>
    <scope>NUCLEOTIDE SEQUENCE [LARGE SCALE GENOMIC DNA]</scope>
    <source>
        <strain evidence="1">MCF</strain>
    </source>
</reference>
<dbReference type="EMBL" id="MTKO01000016">
    <property type="protein sequence ID" value="RWX47887.1"/>
    <property type="molecule type" value="Genomic_DNA"/>
</dbReference>
<dbReference type="Proteomes" id="UP000287853">
    <property type="component" value="Unassembled WGS sequence"/>
</dbReference>
<name>A0A444J489_9BACT</name>
<accession>A0A444J489</accession>
<evidence type="ECO:0000313" key="2">
    <source>
        <dbReference type="Proteomes" id="UP000287853"/>
    </source>
</evidence>
<proteinExistence type="predicted"/>
<dbReference type="AlphaFoldDB" id="A0A444J489"/>